<evidence type="ECO:0000313" key="2">
    <source>
        <dbReference type="WBParaSite" id="Hba_14302"/>
    </source>
</evidence>
<dbReference type="Proteomes" id="UP000095283">
    <property type="component" value="Unplaced"/>
</dbReference>
<accession>A0A1I7X9F9</accession>
<evidence type="ECO:0000313" key="1">
    <source>
        <dbReference type="Proteomes" id="UP000095283"/>
    </source>
</evidence>
<proteinExistence type="predicted"/>
<sequence length="63" mass="7609">MLITHHSVMPEKLPVALLFVHWNILDWNPKQAYNSVIEERRNSAYSKISDTDENRNFEFYRDQ</sequence>
<dbReference type="AlphaFoldDB" id="A0A1I7X9F9"/>
<dbReference type="WBParaSite" id="Hba_14302">
    <property type="protein sequence ID" value="Hba_14302"/>
    <property type="gene ID" value="Hba_14302"/>
</dbReference>
<reference evidence="2" key="1">
    <citation type="submission" date="2016-11" db="UniProtKB">
        <authorList>
            <consortium name="WormBaseParasite"/>
        </authorList>
    </citation>
    <scope>IDENTIFICATION</scope>
</reference>
<name>A0A1I7X9F9_HETBA</name>
<protein>
    <submittedName>
        <fullName evidence="2">Uncharacterized protein</fullName>
    </submittedName>
</protein>
<organism evidence="1 2">
    <name type="scientific">Heterorhabditis bacteriophora</name>
    <name type="common">Entomopathogenic nematode worm</name>
    <dbReference type="NCBI Taxonomy" id="37862"/>
    <lineage>
        <taxon>Eukaryota</taxon>
        <taxon>Metazoa</taxon>
        <taxon>Ecdysozoa</taxon>
        <taxon>Nematoda</taxon>
        <taxon>Chromadorea</taxon>
        <taxon>Rhabditida</taxon>
        <taxon>Rhabditina</taxon>
        <taxon>Rhabditomorpha</taxon>
        <taxon>Strongyloidea</taxon>
        <taxon>Heterorhabditidae</taxon>
        <taxon>Heterorhabditis</taxon>
    </lineage>
</organism>
<keyword evidence="1" id="KW-1185">Reference proteome</keyword>